<dbReference type="EMBL" id="CAJFCW020000003">
    <property type="protein sequence ID" value="CAG9101077.1"/>
    <property type="molecule type" value="Genomic_DNA"/>
</dbReference>
<proteinExistence type="predicted"/>
<dbReference type="EMBL" id="CAJFDH010000003">
    <property type="protein sequence ID" value="CAD5213543.1"/>
    <property type="molecule type" value="Genomic_DNA"/>
</dbReference>
<protein>
    <submittedName>
        <fullName evidence="1">Uncharacterized protein</fullName>
    </submittedName>
</protein>
<evidence type="ECO:0000313" key="1">
    <source>
        <dbReference type="EMBL" id="CAD5213543.1"/>
    </source>
</evidence>
<dbReference type="Proteomes" id="UP000614601">
    <property type="component" value="Unassembled WGS sequence"/>
</dbReference>
<name>A0A811KCQ8_9BILA</name>
<organism evidence="1 2">
    <name type="scientific">Bursaphelenchus okinawaensis</name>
    <dbReference type="NCBI Taxonomy" id="465554"/>
    <lineage>
        <taxon>Eukaryota</taxon>
        <taxon>Metazoa</taxon>
        <taxon>Ecdysozoa</taxon>
        <taxon>Nematoda</taxon>
        <taxon>Chromadorea</taxon>
        <taxon>Rhabditida</taxon>
        <taxon>Tylenchina</taxon>
        <taxon>Tylenchomorpha</taxon>
        <taxon>Aphelenchoidea</taxon>
        <taxon>Aphelenchoididae</taxon>
        <taxon>Bursaphelenchus</taxon>
    </lineage>
</organism>
<comment type="caution">
    <text evidence="1">The sequence shown here is derived from an EMBL/GenBank/DDBJ whole genome shotgun (WGS) entry which is preliminary data.</text>
</comment>
<sequence>MFVRSNQGTNGTIQFRFVVSSDQELCVTYTTFKDSSTQLKATRFTQCQSTQVMSGRDQWYYRNRGLMVPYSRNKRVI</sequence>
<dbReference type="Proteomes" id="UP000783686">
    <property type="component" value="Unassembled WGS sequence"/>
</dbReference>
<dbReference type="AlphaFoldDB" id="A0A811KCQ8"/>
<evidence type="ECO:0000313" key="2">
    <source>
        <dbReference type="Proteomes" id="UP000614601"/>
    </source>
</evidence>
<reference evidence="1" key="1">
    <citation type="submission" date="2020-09" db="EMBL/GenBank/DDBJ databases">
        <authorList>
            <person name="Kikuchi T."/>
        </authorList>
    </citation>
    <scope>NUCLEOTIDE SEQUENCE</scope>
    <source>
        <strain evidence="1">SH1</strain>
    </source>
</reference>
<dbReference type="PROSITE" id="PS50231">
    <property type="entry name" value="RICIN_B_LECTIN"/>
    <property type="match status" value="1"/>
</dbReference>
<accession>A0A811KCQ8</accession>
<keyword evidence="2" id="KW-1185">Reference proteome</keyword>
<gene>
    <name evidence="1" type="ORF">BOKJ2_LOCUS5145</name>
</gene>